<reference evidence="6 7" key="1">
    <citation type="submission" date="2019-01" db="EMBL/GenBank/DDBJ databases">
        <authorList>
            <person name="Chen W.-M."/>
        </authorList>
    </citation>
    <scope>NUCLEOTIDE SEQUENCE [LARGE SCALE GENOMIC DNA]</scope>
    <source>
        <strain evidence="6 7">HPM-16</strain>
    </source>
</reference>
<evidence type="ECO:0000256" key="1">
    <source>
        <dbReference type="ARBA" id="ARBA00009437"/>
    </source>
</evidence>
<organism evidence="6 7">
    <name type="scientific">Neptunomonas marina</name>
    <dbReference type="NCBI Taxonomy" id="1815562"/>
    <lineage>
        <taxon>Bacteria</taxon>
        <taxon>Pseudomonadati</taxon>
        <taxon>Pseudomonadota</taxon>
        <taxon>Gammaproteobacteria</taxon>
        <taxon>Oceanospirillales</taxon>
        <taxon>Oceanospirillaceae</taxon>
        <taxon>Neptunomonas</taxon>
    </lineage>
</organism>
<evidence type="ECO:0000313" key="7">
    <source>
        <dbReference type="Proteomes" id="UP000282818"/>
    </source>
</evidence>
<evidence type="ECO:0000256" key="4">
    <source>
        <dbReference type="ARBA" id="ARBA00023163"/>
    </source>
</evidence>
<name>A0A437QD66_9GAMM</name>
<keyword evidence="7" id="KW-1185">Reference proteome</keyword>
<comment type="similarity">
    <text evidence="1">Belongs to the LysR transcriptional regulatory family.</text>
</comment>
<dbReference type="SUPFAM" id="SSF53850">
    <property type="entry name" value="Periplasmic binding protein-like II"/>
    <property type="match status" value="1"/>
</dbReference>
<dbReference type="CDD" id="cd08420">
    <property type="entry name" value="PBP2_CysL_like"/>
    <property type="match status" value="1"/>
</dbReference>
<dbReference type="Gene3D" id="3.40.190.10">
    <property type="entry name" value="Periplasmic binding protein-like II"/>
    <property type="match status" value="2"/>
</dbReference>
<gene>
    <name evidence="6" type="ORF">EOE65_02195</name>
</gene>
<dbReference type="EMBL" id="SACQ01000001">
    <property type="protein sequence ID" value="RVU32482.1"/>
    <property type="molecule type" value="Genomic_DNA"/>
</dbReference>
<keyword evidence="3" id="KW-0238">DNA-binding</keyword>
<dbReference type="InterPro" id="IPR000847">
    <property type="entry name" value="LysR_HTH_N"/>
</dbReference>
<evidence type="ECO:0000313" key="6">
    <source>
        <dbReference type="EMBL" id="RVU32482.1"/>
    </source>
</evidence>
<dbReference type="PANTHER" id="PTHR30126:SF94">
    <property type="entry name" value="LYSR FAMILY TRANSCRIPTIONAL REGULATOR"/>
    <property type="match status" value="1"/>
</dbReference>
<protein>
    <submittedName>
        <fullName evidence="6">LysR family transcriptional regulator</fullName>
    </submittedName>
</protein>
<dbReference type="SUPFAM" id="SSF46785">
    <property type="entry name" value="Winged helix' DNA-binding domain"/>
    <property type="match status" value="1"/>
</dbReference>
<keyword evidence="2" id="KW-0805">Transcription regulation</keyword>
<dbReference type="PRINTS" id="PR00039">
    <property type="entry name" value="HTHLYSR"/>
</dbReference>
<dbReference type="InterPro" id="IPR036388">
    <property type="entry name" value="WH-like_DNA-bd_sf"/>
</dbReference>
<dbReference type="InterPro" id="IPR005119">
    <property type="entry name" value="LysR_subst-bd"/>
</dbReference>
<sequence>MSLNLRQLKLFEATARLGRLTHAADEQAISQSAASQAIKELESHLGYPLFQRVGRELNMTPAAHDVLPRVIQIIELTDSLKAPEAKSLSGILRIAASVTIANYLLPELVAEFLADHPLVTPDIAIANTYGVIEAVERGQAHLGLIEGPALHRQLAITHWRDDALQVFCTPDHPLASQGRIDADEVATQRWILREDGSGTRLIFDAAVQQIKQQVKVAFALNRQEAIKRSVRAGLGIGCLSRLSIAEEVERGELVVIETPLELSRRLSIVAQPSASTNPLVETFEAFIQRSSSDL</sequence>
<evidence type="ECO:0000256" key="2">
    <source>
        <dbReference type="ARBA" id="ARBA00023015"/>
    </source>
</evidence>
<dbReference type="Gene3D" id="1.10.10.10">
    <property type="entry name" value="Winged helix-like DNA-binding domain superfamily/Winged helix DNA-binding domain"/>
    <property type="match status" value="1"/>
</dbReference>
<dbReference type="GO" id="GO:0003700">
    <property type="term" value="F:DNA-binding transcription factor activity"/>
    <property type="evidence" value="ECO:0007669"/>
    <property type="project" value="InterPro"/>
</dbReference>
<proteinExistence type="inferred from homology"/>
<evidence type="ECO:0000256" key="3">
    <source>
        <dbReference type="ARBA" id="ARBA00023125"/>
    </source>
</evidence>
<keyword evidence="4" id="KW-0804">Transcription</keyword>
<dbReference type="Proteomes" id="UP000282818">
    <property type="component" value="Unassembled WGS sequence"/>
</dbReference>
<accession>A0A437QD66</accession>
<dbReference type="Pfam" id="PF00126">
    <property type="entry name" value="HTH_1"/>
    <property type="match status" value="1"/>
</dbReference>
<dbReference type="AlphaFoldDB" id="A0A437QD66"/>
<dbReference type="GO" id="GO:0000976">
    <property type="term" value="F:transcription cis-regulatory region binding"/>
    <property type="evidence" value="ECO:0007669"/>
    <property type="project" value="TreeGrafter"/>
</dbReference>
<dbReference type="Pfam" id="PF03466">
    <property type="entry name" value="LysR_substrate"/>
    <property type="match status" value="1"/>
</dbReference>
<evidence type="ECO:0000259" key="5">
    <source>
        <dbReference type="PROSITE" id="PS50931"/>
    </source>
</evidence>
<comment type="caution">
    <text evidence="6">The sequence shown here is derived from an EMBL/GenBank/DDBJ whole genome shotgun (WGS) entry which is preliminary data.</text>
</comment>
<feature type="domain" description="HTH lysR-type" evidence="5">
    <location>
        <begin position="3"/>
        <end position="60"/>
    </location>
</feature>
<dbReference type="InterPro" id="IPR036390">
    <property type="entry name" value="WH_DNA-bd_sf"/>
</dbReference>
<dbReference type="RefSeq" id="WP_127692651.1">
    <property type="nucleotide sequence ID" value="NZ_SACQ01000001.1"/>
</dbReference>
<dbReference type="PROSITE" id="PS50931">
    <property type="entry name" value="HTH_LYSR"/>
    <property type="match status" value="1"/>
</dbReference>
<dbReference type="PANTHER" id="PTHR30126">
    <property type="entry name" value="HTH-TYPE TRANSCRIPTIONAL REGULATOR"/>
    <property type="match status" value="1"/>
</dbReference>